<dbReference type="AlphaFoldDB" id="A0A8J2U568"/>
<evidence type="ECO:0000313" key="2">
    <source>
        <dbReference type="EMBL" id="GGA77408.1"/>
    </source>
</evidence>
<keyword evidence="3" id="KW-1185">Reference proteome</keyword>
<reference evidence="3" key="1">
    <citation type="journal article" date="2019" name="Int. J. Syst. Evol. Microbiol.">
        <title>The Global Catalogue of Microorganisms (GCM) 10K type strain sequencing project: providing services to taxonomists for standard genome sequencing and annotation.</title>
        <authorList>
            <consortium name="The Broad Institute Genomics Platform"/>
            <consortium name="The Broad Institute Genome Sequencing Center for Infectious Disease"/>
            <person name="Wu L."/>
            <person name="Ma J."/>
        </authorList>
    </citation>
    <scope>NUCLEOTIDE SEQUENCE [LARGE SCALE GENOMIC DNA]</scope>
    <source>
        <strain evidence="3">CGMCC 1.10130</strain>
    </source>
</reference>
<dbReference type="EMBL" id="BMDX01000008">
    <property type="protein sequence ID" value="GGA77408.1"/>
    <property type="molecule type" value="Genomic_DNA"/>
</dbReference>
<evidence type="ECO:0000313" key="3">
    <source>
        <dbReference type="Proteomes" id="UP000619743"/>
    </source>
</evidence>
<feature type="transmembrane region" description="Helical" evidence="1">
    <location>
        <begin position="7"/>
        <end position="29"/>
    </location>
</feature>
<evidence type="ECO:0000256" key="1">
    <source>
        <dbReference type="SAM" id="Phobius"/>
    </source>
</evidence>
<keyword evidence="1" id="KW-0472">Membrane</keyword>
<gene>
    <name evidence="2" type="ORF">GCM10011369_19120</name>
</gene>
<accession>A0A8J2U568</accession>
<name>A0A8J2U568_9GAMM</name>
<keyword evidence="1" id="KW-0812">Transmembrane</keyword>
<keyword evidence="1" id="KW-1133">Transmembrane helix</keyword>
<organism evidence="2 3">
    <name type="scientific">Neiella marina</name>
    <dbReference type="NCBI Taxonomy" id="508461"/>
    <lineage>
        <taxon>Bacteria</taxon>
        <taxon>Pseudomonadati</taxon>
        <taxon>Pseudomonadota</taxon>
        <taxon>Gammaproteobacteria</taxon>
        <taxon>Alteromonadales</taxon>
        <taxon>Echinimonadaceae</taxon>
        <taxon>Neiella</taxon>
    </lineage>
</organism>
<sequence length="173" mass="19356">MDNCMEIIIASAAALIALCSLFVAVWQGYVSRKHARLSVMPHLDLHIAVSEQAPFIGLSLENNGLGTARIRDIKISKLTNNEATIVVDNNSGWHDLLNAFDIKQTGVSWASISTDEAIPSGNEHHFLSIDKTSTELSDLKDKLRAMVDQMLIRVEYESLYSERKTLEWQRTKS</sequence>
<comment type="caution">
    <text evidence="2">The sequence shown here is derived from an EMBL/GenBank/DDBJ whole genome shotgun (WGS) entry which is preliminary data.</text>
</comment>
<protein>
    <submittedName>
        <fullName evidence="2">Uncharacterized protein</fullName>
    </submittedName>
</protein>
<dbReference type="Proteomes" id="UP000619743">
    <property type="component" value="Unassembled WGS sequence"/>
</dbReference>
<proteinExistence type="predicted"/>